<evidence type="ECO:0000313" key="2">
    <source>
        <dbReference type="Proteomes" id="UP000054266"/>
    </source>
</evidence>
<evidence type="ECO:0000313" key="1">
    <source>
        <dbReference type="EMBL" id="KIW66531.1"/>
    </source>
</evidence>
<name>A0A0D2CMY6_9EURO</name>
<proteinExistence type="predicted"/>
<dbReference type="Proteomes" id="UP000054266">
    <property type="component" value="Unassembled WGS sequence"/>
</dbReference>
<gene>
    <name evidence="1" type="ORF">PV04_05856</name>
</gene>
<dbReference type="AlphaFoldDB" id="A0A0D2CMY6"/>
<dbReference type="HOGENOM" id="CLU_2183630_0_0_1"/>
<protein>
    <submittedName>
        <fullName evidence="1">Uncharacterized protein</fullName>
    </submittedName>
</protein>
<organism evidence="1 2">
    <name type="scientific">Phialophora macrospora</name>
    <dbReference type="NCBI Taxonomy" id="1851006"/>
    <lineage>
        <taxon>Eukaryota</taxon>
        <taxon>Fungi</taxon>
        <taxon>Dikarya</taxon>
        <taxon>Ascomycota</taxon>
        <taxon>Pezizomycotina</taxon>
        <taxon>Eurotiomycetes</taxon>
        <taxon>Chaetothyriomycetidae</taxon>
        <taxon>Chaetothyriales</taxon>
        <taxon>Herpotrichiellaceae</taxon>
        <taxon>Phialophora</taxon>
    </lineage>
</organism>
<accession>A0A0D2CMY6</accession>
<sequence>MTLGRLRNARIVLMSGSVSQHLTRMAGSELRIQVELWPSCLYVLSHPDFLRCAGRQVMNAGTDPGDRALACSSVLFTPKCSTCCARMCASGRTKKKPERSCTERMSCQS</sequence>
<keyword evidence="2" id="KW-1185">Reference proteome</keyword>
<dbReference type="EMBL" id="KN846959">
    <property type="protein sequence ID" value="KIW66531.1"/>
    <property type="molecule type" value="Genomic_DNA"/>
</dbReference>
<reference evidence="1 2" key="1">
    <citation type="submission" date="2015-01" db="EMBL/GenBank/DDBJ databases">
        <title>The Genome Sequence of Capronia semiimmersa CBS27337.</title>
        <authorList>
            <consortium name="The Broad Institute Genomics Platform"/>
            <person name="Cuomo C."/>
            <person name="de Hoog S."/>
            <person name="Gorbushina A."/>
            <person name="Stielow B."/>
            <person name="Teixiera M."/>
            <person name="Abouelleil A."/>
            <person name="Chapman S.B."/>
            <person name="Priest M."/>
            <person name="Young S.K."/>
            <person name="Wortman J."/>
            <person name="Nusbaum C."/>
            <person name="Birren B."/>
        </authorList>
    </citation>
    <scope>NUCLEOTIDE SEQUENCE [LARGE SCALE GENOMIC DNA]</scope>
    <source>
        <strain evidence="1 2">CBS 27337</strain>
    </source>
</reference>